<keyword evidence="3" id="KW-1185">Reference proteome</keyword>
<feature type="transmembrane region" description="Helical" evidence="1">
    <location>
        <begin position="73"/>
        <end position="92"/>
    </location>
</feature>
<dbReference type="Proteomes" id="UP001500888">
    <property type="component" value="Unassembled WGS sequence"/>
</dbReference>
<feature type="transmembrane region" description="Helical" evidence="1">
    <location>
        <begin position="147"/>
        <end position="170"/>
    </location>
</feature>
<feature type="transmembrane region" description="Helical" evidence="1">
    <location>
        <begin position="104"/>
        <end position="127"/>
    </location>
</feature>
<dbReference type="RefSeq" id="WP_344938033.1">
    <property type="nucleotide sequence ID" value="NZ_BAAAZR010000004.1"/>
</dbReference>
<feature type="transmembrane region" description="Helical" evidence="1">
    <location>
        <begin position="243"/>
        <end position="265"/>
    </location>
</feature>
<protein>
    <recommendedName>
        <fullName evidence="4">ABC transporter permease</fullName>
    </recommendedName>
</protein>
<proteinExistence type="predicted"/>
<dbReference type="EMBL" id="BAAAZR010000004">
    <property type="protein sequence ID" value="GAA3803807.1"/>
    <property type="molecule type" value="Genomic_DNA"/>
</dbReference>
<feature type="transmembrane region" description="Helical" evidence="1">
    <location>
        <begin position="7"/>
        <end position="29"/>
    </location>
</feature>
<evidence type="ECO:0000313" key="3">
    <source>
        <dbReference type="Proteomes" id="UP001500888"/>
    </source>
</evidence>
<keyword evidence="1" id="KW-1133">Transmembrane helix</keyword>
<feature type="transmembrane region" description="Helical" evidence="1">
    <location>
        <begin position="317"/>
        <end position="341"/>
    </location>
</feature>
<keyword evidence="1" id="KW-0812">Transmembrane</keyword>
<accession>A0ABP7HT79</accession>
<keyword evidence="1" id="KW-0472">Membrane</keyword>
<name>A0ABP7HT79_9ACTN</name>
<evidence type="ECO:0000256" key="1">
    <source>
        <dbReference type="SAM" id="Phobius"/>
    </source>
</evidence>
<feature type="transmembrane region" description="Helical" evidence="1">
    <location>
        <begin position="272"/>
        <end position="297"/>
    </location>
</feature>
<sequence length="353" mass="36763">MRRKAWLIALPGQVAVVGLVISLLDHFALRSATQHVRRSVDDLGAPGDTPIPGDARAELERYGEIASAVARPVMLLLVIPMVALALVAVLLWRGSPRATGAGLVTMGLLTPPYLACLVGVFFTDLAYGLQSVSQVTVDPVRSPIPDWYVPARAAVLGAAAMAYLTGLFLLTRPAATNWRTMPARGTVPLLMAHLPLVRVNVTVLTFVALGQAGPIAREQVRAAPPDHYAGVGEMYLEQATRIAGHYAVALAAAGAIALVLAAIAWRAGASARLLVVMGVAGIPFMFLLLLVSAGTPFMFSGAGDEPVPEVLGSGPSWYLPAILTQTSLGALAYIACVVLLVRTAGTGPADTAA</sequence>
<gene>
    <name evidence="2" type="ORF">GCM10022226_24490</name>
</gene>
<reference evidence="3" key="1">
    <citation type="journal article" date="2019" name="Int. J. Syst. Evol. Microbiol.">
        <title>The Global Catalogue of Microorganisms (GCM) 10K type strain sequencing project: providing services to taxonomists for standard genome sequencing and annotation.</title>
        <authorList>
            <consortium name="The Broad Institute Genomics Platform"/>
            <consortium name="The Broad Institute Genome Sequencing Center for Infectious Disease"/>
            <person name="Wu L."/>
            <person name="Ma J."/>
        </authorList>
    </citation>
    <scope>NUCLEOTIDE SEQUENCE [LARGE SCALE GENOMIC DNA]</scope>
    <source>
        <strain evidence="3">JCM 16908</strain>
    </source>
</reference>
<evidence type="ECO:0008006" key="4">
    <source>
        <dbReference type="Google" id="ProtNLM"/>
    </source>
</evidence>
<feature type="transmembrane region" description="Helical" evidence="1">
    <location>
        <begin position="190"/>
        <end position="209"/>
    </location>
</feature>
<organism evidence="2 3">
    <name type="scientific">Sphaerisporangium flaviroseum</name>
    <dbReference type="NCBI Taxonomy" id="509199"/>
    <lineage>
        <taxon>Bacteria</taxon>
        <taxon>Bacillati</taxon>
        <taxon>Actinomycetota</taxon>
        <taxon>Actinomycetes</taxon>
        <taxon>Streptosporangiales</taxon>
        <taxon>Streptosporangiaceae</taxon>
        <taxon>Sphaerisporangium</taxon>
    </lineage>
</organism>
<evidence type="ECO:0000313" key="2">
    <source>
        <dbReference type="EMBL" id="GAA3803807.1"/>
    </source>
</evidence>
<comment type="caution">
    <text evidence="2">The sequence shown here is derived from an EMBL/GenBank/DDBJ whole genome shotgun (WGS) entry which is preliminary data.</text>
</comment>